<keyword evidence="3" id="KW-0645">Protease</keyword>
<keyword evidence="4" id="KW-0479">Metal-binding</keyword>
<evidence type="ECO:0000256" key="6">
    <source>
        <dbReference type="ARBA" id="ARBA00022833"/>
    </source>
</evidence>
<dbReference type="InterPro" id="IPR010964">
    <property type="entry name" value="M20A_pepV-rel"/>
</dbReference>
<comment type="caution">
    <text evidence="10">The sequence shown here is derived from an EMBL/GenBank/DDBJ whole genome shotgun (WGS) entry which is preliminary data.</text>
</comment>
<dbReference type="InterPro" id="IPR002933">
    <property type="entry name" value="Peptidase_M20"/>
</dbReference>
<dbReference type="Gene3D" id="3.30.70.360">
    <property type="match status" value="2"/>
</dbReference>
<dbReference type="GO" id="GO:0006526">
    <property type="term" value="P:L-arginine biosynthetic process"/>
    <property type="evidence" value="ECO:0007669"/>
    <property type="project" value="TreeGrafter"/>
</dbReference>
<evidence type="ECO:0000256" key="5">
    <source>
        <dbReference type="ARBA" id="ARBA00022801"/>
    </source>
</evidence>
<evidence type="ECO:0000259" key="9">
    <source>
        <dbReference type="Pfam" id="PF07687"/>
    </source>
</evidence>
<dbReference type="STRING" id="592015.HMPREF1705_03609"/>
<protein>
    <submittedName>
        <fullName evidence="10">Putative dipeptidase PepV</fullName>
    </submittedName>
</protein>
<dbReference type="GO" id="GO:0008270">
    <property type="term" value="F:zinc ion binding"/>
    <property type="evidence" value="ECO:0007669"/>
    <property type="project" value="InterPro"/>
</dbReference>
<dbReference type="AlphaFoldDB" id="A0A0T5XD87"/>
<dbReference type="InterPro" id="IPR011650">
    <property type="entry name" value="Peptidase_M20_dimer"/>
</dbReference>
<evidence type="ECO:0000256" key="7">
    <source>
        <dbReference type="ARBA" id="ARBA00022997"/>
    </source>
</evidence>
<organism evidence="10 11">
    <name type="scientific">Acetomicrobium hydrogeniformans ATCC BAA-1850</name>
    <dbReference type="NCBI Taxonomy" id="592015"/>
    <lineage>
        <taxon>Bacteria</taxon>
        <taxon>Thermotogati</taxon>
        <taxon>Synergistota</taxon>
        <taxon>Synergistia</taxon>
        <taxon>Synergistales</taxon>
        <taxon>Acetomicrobiaceae</taxon>
        <taxon>Acetomicrobium</taxon>
    </lineage>
</organism>
<dbReference type="eggNOG" id="COG0624">
    <property type="taxonomic scope" value="Bacteria"/>
</dbReference>
<evidence type="ECO:0000256" key="3">
    <source>
        <dbReference type="ARBA" id="ARBA00022670"/>
    </source>
</evidence>
<evidence type="ECO:0000256" key="1">
    <source>
        <dbReference type="ARBA" id="ARBA00001947"/>
    </source>
</evidence>
<dbReference type="InterPro" id="IPR050072">
    <property type="entry name" value="Peptidase_M20A"/>
</dbReference>
<dbReference type="GO" id="GO:0016805">
    <property type="term" value="F:dipeptidase activity"/>
    <property type="evidence" value="ECO:0007669"/>
    <property type="project" value="UniProtKB-KW"/>
</dbReference>
<dbReference type="Pfam" id="PF01546">
    <property type="entry name" value="Peptidase_M20"/>
    <property type="match status" value="1"/>
</dbReference>
<dbReference type="GO" id="GO:0008777">
    <property type="term" value="F:acetylornithine deacetylase activity"/>
    <property type="evidence" value="ECO:0007669"/>
    <property type="project" value="TreeGrafter"/>
</dbReference>
<accession>A0A0T5XD87</accession>
<evidence type="ECO:0000313" key="10">
    <source>
        <dbReference type="EMBL" id="KRT36331.1"/>
    </source>
</evidence>
<comment type="cofactor">
    <cofactor evidence="1">
        <name>Zn(2+)</name>
        <dbReference type="ChEBI" id="CHEBI:29105"/>
    </cofactor>
</comment>
<dbReference type="EMBL" id="ACJX03000001">
    <property type="protein sequence ID" value="KRT36331.1"/>
    <property type="molecule type" value="Genomic_DNA"/>
</dbReference>
<dbReference type="GO" id="GO:0008237">
    <property type="term" value="F:metallopeptidase activity"/>
    <property type="evidence" value="ECO:0007669"/>
    <property type="project" value="UniProtKB-KW"/>
</dbReference>
<dbReference type="InterPro" id="IPR036264">
    <property type="entry name" value="Bact_exopeptidase_dim_dom"/>
</dbReference>
<keyword evidence="8" id="KW-0482">Metalloprotease</keyword>
<dbReference type="Pfam" id="PF07687">
    <property type="entry name" value="M20_dimer"/>
    <property type="match status" value="1"/>
</dbReference>
<dbReference type="SUPFAM" id="SSF55031">
    <property type="entry name" value="Bacterial exopeptidase dimerisation domain"/>
    <property type="match status" value="1"/>
</dbReference>
<sequence length="466" mass="50853">MTSLDAKITNLFPSIILNLQESVRIPSLQSDPAPNAPFGIEVERALDQALKTASSLGFATQNLDGYVGWAEYGEGKDMVAVLGHLDVVPPGDGWTYPPFAGEIHGNKMFGRGTMDDKGPTIGALWALHAIKELSIPVKRRIRILFGMNEESGMKDMKYYLEHGGEIPLMGFTPDGEFPIIAYEKGQLHIRIDVPFIQPKASESILLDINGGTVPNVVPSEAKATIRFLDSDKKQTTLNTIKETAQSNDIKISLLEEDNEVTLKVFGVAAHGSTPELGVNAIADLMYVLGSSIDEDWGKIVGQLGKCFYGDVNGMNLGIFVQDELSGKLTCNLGLLTFQDGYLSLVLDIRFPVSFQSEDIVSPLKAFAEKNRFSLSILREKAPLNMPEDSILIRKLQKVYEEKTGQEAKLLSMGGGTYAKALPNMVAFGPKFPGSPDVAHKADEFIDLDEYLKVIQIIGAAMVELAN</sequence>
<dbReference type="SUPFAM" id="SSF53187">
    <property type="entry name" value="Zn-dependent exopeptidases"/>
    <property type="match status" value="1"/>
</dbReference>
<dbReference type="Gene3D" id="3.40.630.10">
    <property type="entry name" value="Zn peptidases"/>
    <property type="match status" value="1"/>
</dbReference>
<gene>
    <name evidence="10" type="ORF">HMPREF1705_03609</name>
</gene>
<proteinExistence type="inferred from homology"/>
<reference evidence="11" key="1">
    <citation type="submission" date="2012-09" db="EMBL/GenBank/DDBJ databases">
        <authorList>
            <person name="Weinstock G."/>
            <person name="Sodergren E."/>
            <person name="Clifton S."/>
            <person name="Fulton L."/>
            <person name="Fulton B."/>
            <person name="Courtney L."/>
            <person name="Fronick C."/>
            <person name="Harrison M."/>
            <person name="Strong C."/>
            <person name="Farmer C."/>
            <person name="Delehaunty K."/>
            <person name="Markovic C."/>
            <person name="Hall O."/>
            <person name="Minx P."/>
            <person name="Tomlinson C."/>
            <person name="Mitreva M."/>
            <person name="Nelson J."/>
            <person name="Hou S."/>
            <person name="Wollam A."/>
            <person name="Pepin K.H."/>
            <person name="Johnson M."/>
            <person name="Bhonagiri V."/>
            <person name="Nash W.E."/>
            <person name="Suruliraj S."/>
            <person name="Warren W."/>
            <person name="Chinwalla A."/>
            <person name="Mardis E.R."/>
            <person name="Wilson R.K."/>
        </authorList>
    </citation>
    <scope>NUCLEOTIDE SEQUENCE [LARGE SCALE GENOMIC DNA]</scope>
    <source>
        <strain evidence="11">OS1</strain>
    </source>
</reference>
<dbReference type="InterPro" id="IPR001261">
    <property type="entry name" value="ArgE/DapE_CS"/>
</dbReference>
<dbReference type="PANTHER" id="PTHR43808">
    <property type="entry name" value="ACETYLORNITHINE DEACETYLASE"/>
    <property type="match status" value="1"/>
</dbReference>
<dbReference type="PANTHER" id="PTHR43808:SF31">
    <property type="entry name" value="N-ACETYL-L-CITRULLINE DEACETYLASE"/>
    <property type="match status" value="1"/>
</dbReference>
<dbReference type="NCBIfam" id="TIGR01887">
    <property type="entry name" value="dipeptidaselike"/>
    <property type="match status" value="1"/>
</dbReference>
<evidence type="ECO:0000256" key="2">
    <source>
        <dbReference type="ARBA" id="ARBA00006247"/>
    </source>
</evidence>
<dbReference type="PROSITE" id="PS00758">
    <property type="entry name" value="ARGE_DAPE_CPG2_1"/>
    <property type="match status" value="1"/>
</dbReference>
<evidence type="ECO:0000313" key="11">
    <source>
        <dbReference type="Proteomes" id="UP000005273"/>
    </source>
</evidence>
<keyword evidence="6" id="KW-0862">Zinc</keyword>
<dbReference type="GO" id="GO:0006508">
    <property type="term" value="P:proteolysis"/>
    <property type="evidence" value="ECO:0007669"/>
    <property type="project" value="UniProtKB-KW"/>
</dbReference>
<dbReference type="RefSeq" id="WP_009200982.1">
    <property type="nucleotide sequence ID" value="NZ_ACJX03000001.1"/>
</dbReference>
<comment type="similarity">
    <text evidence="2">Belongs to the peptidase M20A family.</text>
</comment>
<dbReference type="OrthoDB" id="9761532at2"/>
<keyword evidence="11" id="KW-1185">Reference proteome</keyword>
<keyword evidence="5" id="KW-0378">Hydrolase</keyword>
<name>A0A0T5XD87_9BACT</name>
<dbReference type="Proteomes" id="UP000005273">
    <property type="component" value="Unassembled WGS sequence"/>
</dbReference>
<evidence type="ECO:0000256" key="8">
    <source>
        <dbReference type="ARBA" id="ARBA00023049"/>
    </source>
</evidence>
<evidence type="ECO:0000256" key="4">
    <source>
        <dbReference type="ARBA" id="ARBA00022723"/>
    </source>
</evidence>
<keyword evidence="7" id="KW-0224">Dipeptidase</keyword>
<feature type="domain" description="Peptidase M20 dimerisation" evidence="9">
    <location>
        <begin position="260"/>
        <end position="333"/>
    </location>
</feature>
<dbReference type="NCBIfam" id="NF005591">
    <property type="entry name" value="PRK07318.1"/>
    <property type="match status" value="1"/>
</dbReference>